<dbReference type="PROSITE" id="PS50157">
    <property type="entry name" value="ZINC_FINGER_C2H2_2"/>
    <property type="match status" value="1"/>
</dbReference>
<evidence type="ECO:0000256" key="1">
    <source>
        <dbReference type="ARBA" id="ARBA00004123"/>
    </source>
</evidence>
<dbReference type="GO" id="GO:0007507">
    <property type="term" value="P:heart development"/>
    <property type="evidence" value="ECO:0007669"/>
    <property type="project" value="TreeGrafter"/>
</dbReference>
<dbReference type="GO" id="GO:0008270">
    <property type="term" value="F:zinc ion binding"/>
    <property type="evidence" value="ECO:0007669"/>
    <property type="project" value="UniProtKB-KW"/>
</dbReference>
<evidence type="ECO:0000256" key="4">
    <source>
        <dbReference type="ARBA" id="ARBA00022737"/>
    </source>
</evidence>
<evidence type="ECO:0000256" key="7">
    <source>
        <dbReference type="ARBA" id="ARBA00023015"/>
    </source>
</evidence>
<feature type="domain" description="C2H2-type" evidence="14">
    <location>
        <begin position="219"/>
        <end position="247"/>
    </location>
</feature>
<evidence type="ECO:0000256" key="2">
    <source>
        <dbReference type="ARBA" id="ARBA00022491"/>
    </source>
</evidence>
<keyword evidence="4" id="KW-0677">Repeat</keyword>
<dbReference type="GO" id="GO:0003677">
    <property type="term" value="F:DNA binding"/>
    <property type="evidence" value="ECO:0007669"/>
    <property type="project" value="UniProtKB-KW"/>
</dbReference>
<accession>A0A0K8TMC3</accession>
<evidence type="ECO:0000256" key="10">
    <source>
        <dbReference type="ARBA" id="ARBA00023163"/>
    </source>
</evidence>
<dbReference type="Gene3D" id="3.30.160.60">
    <property type="entry name" value="Classic Zinc Finger"/>
    <property type="match status" value="2"/>
</dbReference>
<feature type="domain" description="CCHC FOG-type" evidence="15">
    <location>
        <begin position="45"/>
        <end position="78"/>
    </location>
</feature>
<keyword evidence="5 12" id="KW-0863">Zinc-finger</keyword>
<dbReference type="InterPro" id="IPR059121">
    <property type="entry name" value="CCHC_ZFPM2-like"/>
</dbReference>
<evidence type="ECO:0000259" key="15">
    <source>
        <dbReference type="PROSITE" id="PS51810"/>
    </source>
</evidence>
<dbReference type="Pfam" id="PF00096">
    <property type="entry name" value="zf-C2H2"/>
    <property type="match status" value="1"/>
</dbReference>
<evidence type="ECO:0000313" key="16">
    <source>
        <dbReference type="EMBL" id="JAI15075.1"/>
    </source>
</evidence>
<evidence type="ECO:0000256" key="13">
    <source>
        <dbReference type="SAM" id="MobiDB-lite"/>
    </source>
</evidence>
<keyword evidence="3" id="KW-0479">Metal-binding</keyword>
<feature type="region of interest" description="Disordered" evidence="13">
    <location>
        <begin position="22"/>
        <end position="41"/>
    </location>
</feature>
<feature type="domain" description="CCHC FOG-type" evidence="15">
    <location>
        <begin position="348"/>
        <end position="381"/>
    </location>
</feature>
<organism evidence="16">
    <name type="scientific">Tabanus bromius</name>
    <name type="common">Band-eyed brown horse fly</name>
    <dbReference type="NCBI Taxonomy" id="304241"/>
    <lineage>
        <taxon>Eukaryota</taxon>
        <taxon>Metazoa</taxon>
        <taxon>Ecdysozoa</taxon>
        <taxon>Arthropoda</taxon>
        <taxon>Hexapoda</taxon>
        <taxon>Insecta</taxon>
        <taxon>Pterygota</taxon>
        <taxon>Neoptera</taxon>
        <taxon>Endopterygota</taxon>
        <taxon>Diptera</taxon>
        <taxon>Brachycera</taxon>
        <taxon>Tabanomorpha</taxon>
        <taxon>Tabanoidea</taxon>
        <taxon>Tabanidae</taxon>
        <taxon>Tabanus</taxon>
    </lineage>
</organism>
<dbReference type="AlphaFoldDB" id="A0A0K8TMC3"/>
<comment type="subcellular location">
    <subcellularLocation>
        <location evidence="1">Nucleus</location>
    </subcellularLocation>
</comment>
<keyword evidence="10" id="KW-0804">Transcription</keyword>
<proteinExistence type="evidence at transcript level"/>
<keyword evidence="9" id="KW-0010">Activator</keyword>
<reference evidence="16" key="1">
    <citation type="journal article" date="2015" name="Insect Biochem. Mol. Biol.">
        <title>An insight into the sialome of the horse fly, Tabanus bromius.</title>
        <authorList>
            <person name="Ribeiro J.M."/>
            <person name="Kazimirova M."/>
            <person name="Takac P."/>
            <person name="Andersen J.F."/>
            <person name="Francischetti I.M."/>
        </authorList>
    </citation>
    <scope>NUCLEOTIDE SEQUENCE</scope>
</reference>
<dbReference type="InterPro" id="IPR039746">
    <property type="entry name" value="FOG"/>
</dbReference>
<sequence length="407" mass="45343">IVFCKLENYLVHKQHYCSARNQEDTETKIPTPPISGNQNEPGPPQIAYHQLICAACGIKYTSLDNLRAHQTFYCPKGGDLSNAAVAAAAAAQINISKEKCPKCKLIHDIGQQCPLNTQGSYKCPVCDVVSLNSADSRKHLETHGSVKAFRCSICRYKGNTLRGMRTHIRMHFDKKTTDFNEEDYMSCILEEEGIEIHSAAPSTVNMQQQQDQRIPQQLFNCEICNYSSTYKGNVMRHMKLVHSQQSTPPSTSPEIGEGGESLFQNGDVESRKPEESVIIKVEPTDTYEDTHIKTEPDDKRDYDIIPSSPLSASPSISTTGGIQVTPTSVISQIPPLSCTSPVASEDNMKNSGQKYCQTCDIKFKFMNSYLAHKQFYCKSTRMERGSLSPVQSPVMVNKNKENLETVL</sequence>
<dbReference type="GO" id="GO:0009653">
    <property type="term" value="P:anatomical structure morphogenesis"/>
    <property type="evidence" value="ECO:0007669"/>
    <property type="project" value="UniProtKB-ARBA"/>
</dbReference>
<dbReference type="GO" id="GO:0005634">
    <property type="term" value="C:nucleus"/>
    <property type="evidence" value="ECO:0007669"/>
    <property type="project" value="UniProtKB-SubCell"/>
</dbReference>
<dbReference type="SUPFAM" id="SSF57667">
    <property type="entry name" value="beta-beta-alpha zinc fingers"/>
    <property type="match status" value="3"/>
</dbReference>
<evidence type="ECO:0000256" key="8">
    <source>
        <dbReference type="ARBA" id="ARBA00023125"/>
    </source>
</evidence>
<dbReference type="InterPro" id="IPR034731">
    <property type="entry name" value="Znf_CCHC_FOG"/>
</dbReference>
<name>A0A0K8TMC3_TABBR</name>
<keyword evidence="6" id="KW-0862">Zinc</keyword>
<evidence type="ECO:0000256" key="9">
    <source>
        <dbReference type="ARBA" id="ARBA00023159"/>
    </source>
</evidence>
<dbReference type="SMART" id="SM00355">
    <property type="entry name" value="ZnF_C2H2"/>
    <property type="match status" value="4"/>
</dbReference>
<keyword evidence="7" id="KW-0805">Transcription regulation</keyword>
<dbReference type="GO" id="GO:0000122">
    <property type="term" value="P:negative regulation of transcription by RNA polymerase II"/>
    <property type="evidence" value="ECO:0007669"/>
    <property type="project" value="TreeGrafter"/>
</dbReference>
<dbReference type="InterPro" id="IPR013087">
    <property type="entry name" value="Znf_C2H2_type"/>
</dbReference>
<evidence type="ECO:0000256" key="6">
    <source>
        <dbReference type="ARBA" id="ARBA00022833"/>
    </source>
</evidence>
<dbReference type="PROSITE" id="PS51810">
    <property type="entry name" value="ZF_CCHC_FOG"/>
    <property type="match status" value="3"/>
</dbReference>
<dbReference type="PANTHER" id="PTHR12958:SF3">
    <property type="entry name" value="ZINC FINGER PROTEIN USH"/>
    <property type="match status" value="1"/>
</dbReference>
<evidence type="ECO:0000259" key="14">
    <source>
        <dbReference type="PROSITE" id="PS50157"/>
    </source>
</evidence>
<dbReference type="EMBL" id="GDAI01002528">
    <property type="protein sequence ID" value="JAI15075.1"/>
    <property type="molecule type" value="mRNA"/>
</dbReference>
<dbReference type="PANTHER" id="PTHR12958">
    <property type="entry name" value="FRIEND OF GATA2-RELATED"/>
    <property type="match status" value="1"/>
</dbReference>
<feature type="domain" description="CCHC FOG-type" evidence="15">
    <location>
        <begin position="1"/>
        <end position="21"/>
    </location>
</feature>
<evidence type="ECO:0000256" key="11">
    <source>
        <dbReference type="ARBA" id="ARBA00023242"/>
    </source>
</evidence>
<evidence type="ECO:0000256" key="12">
    <source>
        <dbReference type="PROSITE-ProRule" id="PRU00042"/>
    </source>
</evidence>
<evidence type="ECO:0000256" key="5">
    <source>
        <dbReference type="ARBA" id="ARBA00022771"/>
    </source>
</evidence>
<dbReference type="Pfam" id="PF25445">
    <property type="entry name" value="CCHC_ZFPM2"/>
    <property type="match status" value="1"/>
</dbReference>
<keyword evidence="8" id="KW-0238">DNA-binding</keyword>
<dbReference type="GO" id="GO:0045944">
    <property type="term" value="P:positive regulation of transcription by RNA polymerase II"/>
    <property type="evidence" value="ECO:0007669"/>
    <property type="project" value="TreeGrafter"/>
</dbReference>
<dbReference type="GO" id="GO:0061629">
    <property type="term" value="F:RNA polymerase II-specific DNA-binding transcription factor binding"/>
    <property type="evidence" value="ECO:0007669"/>
    <property type="project" value="InterPro"/>
</dbReference>
<keyword evidence="11" id="KW-0539">Nucleus</keyword>
<protein>
    <submittedName>
        <fullName evidence="16">Putative zinc finger protein ush</fullName>
    </submittedName>
</protein>
<feature type="non-terminal residue" evidence="16">
    <location>
        <position position="1"/>
    </location>
</feature>
<keyword evidence="2" id="KW-0678">Repressor</keyword>
<evidence type="ECO:0000256" key="3">
    <source>
        <dbReference type="ARBA" id="ARBA00022723"/>
    </source>
</evidence>
<dbReference type="GO" id="GO:0030154">
    <property type="term" value="P:cell differentiation"/>
    <property type="evidence" value="ECO:0007669"/>
    <property type="project" value="UniProtKB-ARBA"/>
</dbReference>
<dbReference type="InterPro" id="IPR036236">
    <property type="entry name" value="Znf_C2H2_sf"/>
</dbReference>